<dbReference type="Pfam" id="PF07444">
    <property type="entry name" value="Ycf66_N"/>
    <property type="match status" value="1"/>
</dbReference>
<keyword evidence="2" id="KW-0812">Transmembrane</keyword>
<proteinExistence type="predicted"/>
<feature type="compositionally biased region" description="Basic and acidic residues" evidence="1">
    <location>
        <begin position="189"/>
        <end position="213"/>
    </location>
</feature>
<evidence type="ECO:0000256" key="2">
    <source>
        <dbReference type="SAM" id="Phobius"/>
    </source>
</evidence>
<organism evidence="3 4">
    <name type="scientific">Acaryochloris thomasi RCC1774</name>
    <dbReference type="NCBI Taxonomy" id="1764569"/>
    <lineage>
        <taxon>Bacteria</taxon>
        <taxon>Bacillati</taxon>
        <taxon>Cyanobacteriota</taxon>
        <taxon>Cyanophyceae</taxon>
        <taxon>Acaryochloridales</taxon>
        <taxon>Acaryochloridaceae</taxon>
        <taxon>Acaryochloris</taxon>
        <taxon>Acaryochloris thomasi</taxon>
    </lineage>
</organism>
<feature type="transmembrane region" description="Helical" evidence="2">
    <location>
        <begin position="30"/>
        <end position="47"/>
    </location>
</feature>
<evidence type="ECO:0000256" key="1">
    <source>
        <dbReference type="SAM" id="MobiDB-lite"/>
    </source>
</evidence>
<feature type="transmembrane region" description="Helical" evidence="2">
    <location>
        <begin position="59"/>
        <end position="77"/>
    </location>
</feature>
<feature type="region of interest" description="Disordered" evidence="1">
    <location>
        <begin position="138"/>
        <end position="303"/>
    </location>
</feature>
<feature type="compositionally biased region" description="Low complexity" evidence="1">
    <location>
        <begin position="248"/>
        <end position="257"/>
    </location>
</feature>
<reference evidence="3 4" key="1">
    <citation type="journal article" date="2018" name="Sci. Rep.">
        <title>A novel species of the marine cyanobacterium Acaryochloris with a unique pigment content and lifestyle.</title>
        <authorList>
            <person name="Partensky F."/>
            <person name="Six C."/>
            <person name="Ratin M."/>
            <person name="Garczarek L."/>
            <person name="Vaulot D."/>
            <person name="Probert I."/>
            <person name="Calteau A."/>
            <person name="Gourvil P."/>
            <person name="Marie D."/>
            <person name="Grebert T."/>
            <person name="Bouchier C."/>
            <person name="Le Panse S."/>
            <person name="Gachenot M."/>
            <person name="Rodriguez F."/>
            <person name="Garrido J.L."/>
        </authorList>
    </citation>
    <scope>NUCLEOTIDE SEQUENCE [LARGE SCALE GENOMIC DNA]</scope>
    <source>
        <strain evidence="3 4">RCC1774</strain>
    </source>
</reference>
<protein>
    <recommendedName>
        <fullName evidence="5">Ycf66-like protein</fullName>
    </recommendedName>
</protein>
<evidence type="ECO:0008006" key="5">
    <source>
        <dbReference type="Google" id="ProtNLM"/>
    </source>
</evidence>
<name>A0A2W1JUT1_9CYAN</name>
<evidence type="ECO:0000313" key="3">
    <source>
        <dbReference type="EMBL" id="PZD73524.1"/>
    </source>
</evidence>
<keyword evidence="2" id="KW-0472">Membrane</keyword>
<dbReference type="Proteomes" id="UP000248857">
    <property type="component" value="Unassembled WGS sequence"/>
</dbReference>
<keyword evidence="4" id="KW-1185">Reference proteome</keyword>
<accession>A0A2W1JUT1</accession>
<comment type="caution">
    <text evidence="3">The sequence shown here is derived from an EMBL/GenBank/DDBJ whole genome shotgun (WGS) entry which is preliminary data.</text>
</comment>
<feature type="transmembrane region" description="Helical" evidence="2">
    <location>
        <begin position="83"/>
        <end position="104"/>
    </location>
</feature>
<dbReference type="EMBL" id="PQWO01000005">
    <property type="protein sequence ID" value="PZD73524.1"/>
    <property type="molecule type" value="Genomic_DNA"/>
</dbReference>
<feature type="compositionally biased region" description="Basic and acidic residues" evidence="1">
    <location>
        <begin position="150"/>
        <end position="172"/>
    </location>
</feature>
<dbReference type="InterPro" id="IPR010004">
    <property type="entry name" value="Uncharacterised_Ycf66"/>
</dbReference>
<sequence length="303" mass="33984">MVEVLLGSSGQMLLYSPLLAQVNVGSPQAVFLGLMIASSGAGLYFLRSFRPELARDHDIFFAAIALLCGGIVFFNGWRLDPILLFSQILLGGSAIFFAVESIRLRGIATDQARRNTPIVDDDRPVGRVYRAELDELSPSDQVPSVRRIRSARDSNAEDDDTYARERVGESRSSRRPRRSRPSSGGRQQGFDRGEAERPRRRSAEGSRDRDRRPSASGDDSAYSRRYRSSAEDPYAAASEEPRRRPRRTSSSSSSAESTGRRRRPRSAPESSRQQRDDYVDYRPMDYRSSSNRGYDASADDEWA</sequence>
<dbReference type="AlphaFoldDB" id="A0A2W1JUT1"/>
<feature type="compositionally biased region" description="Basic and acidic residues" evidence="1">
    <location>
        <begin position="272"/>
        <end position="285"/>
    </location>
</feature>
<keyword evidence="2" id="KW-1133">Transmembrane helix</keyword>
<dbReference type="RefSeq" id="WP_233501498.1">
    <property type="nucleotide sequence ID" value="NZ_CAWNWM010000005.1"/>
</dbReference>
<gene>
    <name evidence="3" type="ORF">C1752_01967</name>
</gene>
<evidence type="ECO:0000313" key="4">
    <source>
        <dbReference type="Proteomes" id="UP000248857"/>
    </source>
</evidence>